<gene>
    <name evidence="9" type="ORF">ACFPQ4_14685</name>
</gene>
<keyword evidence="4 7" id="KW-0812">Transmembrane</keyword>
<comment type="caution">
    <text evidence="9">The sequence shown here is derived from an EMBL/GenBank/DDBJ whole genome shotgun (WGS) entry which is preliminary data.</text>
</comment>
<dbReference type="InterPro" id="IPR000515">
    <property type="entry name" value="MetI-like"/>
</dbReference>
<dbReference type="PANTHER" id="PTHR43227">
    <property type="entry name" value="BLL4140 PROTEIN"/>
    <property type="match status" value="1"/>
</dbReference>
<evidence type="ECO:0000256" key="4">
    <source>
        <dbReference type="ARBA" id="ARBA00022692"/>
    </source>
</evidence>
<feature type="transmembrane region" description="Helical" evidence="7">
    <location>
        <begin position="12"/>
        <end position="36"/>
    </location>
</feature>
<dbReference type="Pfam" id="PF00528">
    <property type="entry name" value="BPD_transp_1"/>
    <property type="match status" value="1"/>
</dbReference>
<dbReference type="EMBL" id="JBHSNC010000045">
    <property type="protein sequence ID" value="MFC5530681.1"/>
    <property type="molecule type" value="Genomic_DNA"/>
</dbReference>
<keyword evidence="2 7" id="KW-0813">Transport</keyword>
<dbReference type="RefSeq" id="WP_378112625.1">
    <property type="nucleotide sequence ID" value="NZ_JBHSNC010000045.1"/>
</dbReference>
<feature type="domain" description="ABC transmembrane type-1" evidence="8">
    <location>
        <begin position="69"/>
        <end position="286"/>
    </location>
</feature>
<dbReference type="PANTHER" id="PTHR43227:SF11">
    <property type="entry name" value="BLL4140 PROTEIN"/>
    <property type="match status" value="1"/>
</dbReference>
<dbReference type="Gene3D" id="1.10.3720.10">
    <property type="entry name" value="MetI-like"/>
    <property type="match status" value="1"/>
</dbReference>
<comment type="similarity">
    <text evidence="7">Belongs to the binding-protein-dependent transport system permease family.</text>
</comment>
<feature type="transmembrane region" description="Helical" evidence="7">
    <location>
        <begin position="105"/>
        <end position="128"/>
    </location>
</feature>
<organism evidence="9 10">
    <name type="scientific">Cohnella yongneupensis</name>
    <dbReference type="NCBI Taxonomy" id="425006"/>
    <lineage>
        <taxon>Bacteria</taxon>
        <taxon>Bacillati</taxon>
        <taxon>Bacillota</taxon>
        <taxon>Bacilli</taxon>
        <taxon>Bacillales</taxon>
        <taxon>Paenibacillaceae</taxon>
        <taxon>Cohnella</taxon>
    </lineage>
</organism>
<sequence length="300" mass="33810">MKHVRKFWPFYLMTLPAALVLLVNNYIPMMGIIIAFKKINYTDGILGSPWSGFENFKYLFKTDAAYIITRNTLLYNAVFIILNLIIGVGLAILLNELKSKFLPKVYLGVMFLPFFLSAIVVSYIGYAFMSQEHGLINTALTRMGLTPVDWYSNPDLWPFILPLVNVWKGIGYYAIIYLAAILGISEEYYEAALIDGAGKWKQMVKITLPLLAPVMIVMTLLQIGRIFFSDFGLFYQVTLNSGSLFPTTNVIDTYVYRTFLQSGDIGLSSAAGLYQSAVGFVVVLMSNFVVRKFSKENALF</sequence>
<dbReference type="InterPro" id="IPR050809">
    <property type="entry name" value="UgpAE/MalFG_permease"/>
</dbReference>
<proteinExistence type="inferred from homology"/>
<dbReference type="SUPFAM" id="SSF161098">
    <property type="entry name" value="MetI-like"/>
    <property type="match status" value="1"/>
</dbReference>
<dbReference type="CDD" id="cd06261">
    <property type="entry name" value="TM_PBP2"/>
    <property type="match status" value="1"/>
</dbReference>
<evidence type="ECO:0000256" key="6">
    <source>
        <dbReference type="ARBA" id="ARBA00023136"/>
    </source>
</evidence>
<evidence type="ECO:0000256" key="1">
    <source>
        <dbReference type="ARBA" id="ARBA00004651"/>
    </source>
</evidence>
<evidence type="ECO:0000313" key="9">
    <source>
        <dbReference type="EMBL" id="MFC5530681.1"/>
    </source>
</evidence>
<dbReference type="InterPro" id="IPR035906">
    <property type="entry name" value="MetI-like_sf"/>
</dbReference>
<feature type="transmembrane region" description="Helical" evidence="7">
    <location>
        <begin position="206"/>
        <end position="228"/>
    </location>
</feature>
<dbReference type="Proteomes" id="UP001596108">
    <property type="component" value="Unassembled WGS sequence"/>
</dbReference>
<feature type="transmembrane region" description="Helical" evidence="7">
    <location>
        <begin position="272"/>
        <end position="290"/>
    </location>
</feature>
<feature type="transmembrane region" description="Helical" evidence="7">
    <location>
        <begin position="73"/>
        <end position="93"/>
    </location>
</feature>
<keyword evidence="3" id="KW-1003">Cell membrane</keyword>
<accession>A0ABW0R1U1</accession>
<name>A0ABW0R1U1_9BACL</name>
<dbReference type="PROSITE" id="PS50928">
    <property type="entry name" value="ABC_TM1"/>
    <property type="match status" value="1"/>
</dbReference>
<protein>
    <submittedName>
        <fullName evidence="9">ABC transporter permease</fullName>
    </submittedName>
</protein>
<reference evidence="10" key="1">
    <citation type="journal article" date="2019" name="Int. J. Syst. Evol. Microbiol.">
        <title>The Global Catalogue of Microorganisms (GCM) 10K type strain sequencing project: providing services to taxonomists for standard genome sequencing and annotation.</title>
        <authorList>
            <consortium name="The Broad Institute Genomics Platform"/>
            <consortium name="The Broad Institute Genome Sequencing Center for Infectious Disease"/>
            <person name="Wu L."/>
            <person name="Ma J."/>
        </authorList>
    </citation>
    <scope>NUCLEOTIDE SEQUENCE [LARGE SCALE GENOMIC DNA]</scope>
    <source>
        <strain evidence="10">CGMCC 1.18578</strain>
    </source>
</reference>
<feature type="transmembrane region" description="Helical" evidence="7">
    <location>
        <begin position="166"/>
        <end position="185"/>
    </location>
</feature>
<evidence type="ECO:0000256" key="3">
    <source>
        <dbReference type="ARBA" id="ARBA00022475"/>
    </source>
</evidence>
<keyword evidence="5 7" id="KW-1133">Transmembrane helix</keyword>
<keyword evidence="10" id="KW-1185">Reference proteome</keyword>
<evidence type="ECO:0000256" key="7">
    <source>
        <dbReference type="RuleBase" id="RU363032"/>
    </source>
</evidence>
<evidence type="ECO:0000256" key="2">
    <source>
        <dbReference type="ARBA" id="ARBA00022448"/>
    </source>
</evidence>
<evidence type="ECO:0000259" key="8">
    <source>
        <dbReference type="PROSITE" id="PS50928"/>
    </source>
</evidence>
<comment type="subcellular location">
    <subcellularLocation>
        <location evidence="1 7">Cell membrane</location>
        <topology evidence="1 7">Multi-pass membrane protein</topology>
    </subcellularLocation>
</comment>
<keyword evidence="6 7" id="KW-0472">Membrane</keyword>
<evidence type="ECO:0000313" key="10">
    <source>
        <dbReference type="Proteomes" id="UP001596108"/>
    </source>
</evidence>
<evidence type="ECO:0000256" key="5">
    <source>
        <dbReference type="ARBA" id="ARBA00022989"/>
    </source>
</evidence>